<keyword evidence="1" id="KW-0732">Signal</keyword>
<dbReference type="AlphaFoldDB" id="A0AAD4BFV7"/>
<name>A0AAD4BFV7_BOLED</name>
<organism evidence="2 3">
    <name type="scientific">Boletus edulis BED1</name>
    <dbReference type="NCBI Taxonomy" id="1328754"/>
    <lineage>
        <taxon>Eukaryota</taxon>
        <taxon>Fungi</taxon>
        <taxon>Dikarya</taxon>
        <taxon>Basidiomycota</taxon>
        <taxon>Agaricomycotina</taxon>
        <taxon>Agaricomycetes</taxon>
        <taxon>Agaricomycetidae</taxon>
        <taxon>Boletales</taxon>
        <taxon>Boletineae</taxon>
        <taxon>Boletaceae</taxon>
        <taxon>Boletoideae</taxon>
        <taxon>Boletus</taxon>
    </lineage>
</organism>
<accession>A0AAD4BFV7</accession>
<keyword evidence="3" id="KW-1185">Reference proteome</keyword>
<proteinExistence type="predicted"/>
<evidence type="ECO:0000313" key="3">
    <source>
        <dbReference type="Proteomes" id="UP001194468"/>
    </source>
</evidence>
<evidence type="ECO:0000256" key="1">
    <source>
        <dbReference type="SAM" id="SignalP"/>
    </source>
</evidence>
<gene>
    <name evidence="2" type="ORF">L210DRAFT_3489600</name>
</gene>
<reference evidence="2" key="2">
    <citation type="journal article" date="2020" name="Nat. Commun.">
        <title>Large-scale genome sequencing of mycorrhizal fungi provides insights into the early evolution of symbiotic traits.</title>
        <authorList>
            <person name="Miyauchi S."/>
            <person name="Kiss E."/>
            <person name="Kuo A."/>
            <person name="Drula E."/>
            <person name="Kohler A."/>
            <person name="Sanchez-Garcia M."/>
            <person name="Morin E."/>
            <person name="Andreopoulos B."/>
            <person name="Barry K.W."/>
            <person name="Bonito G."/>
            <person name="Buee M."/>
            <person name="Carver A."/>
            <person name="Chen C."/>
            <person name="Cichocki N."/>
            <person name="Clum A."/>
            <person name="Culley D."/>
            <person name="Crous P.W."/>
            <person name="Fauchery L."/>
            <person name="Girlanda M."/>
            <person name="Hayes R.D."/>
            <person name="Keri Z."/>
            <person name="LaButti K."/>
            <person name="Lipzen A."/>
            <person name="Lombard V."/>
            <person name="Magnuson J."/>
            <person name="Maillard F."/>
            <person name="Murat C."/>
            <person name="Nolan M."/>
            <person name="Ohm R.A."/>
            <person name="Pangilinan J."/>
            <person name="Pereira M.F."/>
            <person name="Perotto S."/>
            <person name="Peter M."/>
            <person name="Pfister S."/>
            <person name="Riley R."/>
            <person name="Sitrit Y."/>
            <person name="Stielow J.B."/>
            <person name="Szollosi G."/>
            <person name="Zifcakova L."/>
            <person name="Stursova M."/>
            <person name="Spatafora J.W."/>
            <person name="Tedersoo L."/>
            <person name="Vaario L.M."/>
            <person name="Yamada A."/>
            <person name="Yan M."/>
            <person name="Wang P."/>
            <person name="Xu J."/>
            <person name="Bruns T."/>
            <person name="Baldrian P."/>
            <person name="Vilgalys R."/>
            <person name="Dunand C."/>
            <person name="Henrissat B."/>
            <person name="Grigoriev I.V."/>
            <person name="Hibbett D."/>
            <person name="Nagy L.G."/>
            <person name="Martin F.M."/>
        </authorList>
    </citation>
    <scope>NUCLEOTIDE SEQUENCE</scope>
    <source>
        <strain evidence="2">BED1</strain>
    </source>
</reference>
<feature type="signal peptide" evidence="1">
    <location>
        <begin position="1"/>
        <end position="25"/>
    </location>
</feature>
<dbReference type="EMBL" id="WHUW01000093">
    <property type="protein sequence ID" value="KAF8425740.1"/>
    <property type="molecule type" value="Genomic_DNA"/>
</dbReference>
<reference evidence="2" key="1">
    <citation type="submission" date="2019-10" db="EMBL/GenBank/DDBJ databases">
        <authorList>
            <consortium name="DOE Joint Genome Institute"/>
            <person name="Kuo A."/>
            <person name="Miyauchi S."/>
            <person name="Kiss E."/>
            <person name="Drula E."/>
            <person name="Kohler A."/>
            <person name="Sanchez-Garcia M."/>
            <person name="Andreopoulos B."/>
            <person name="Barry K.W."/>
            <person name="Bonito G."/>
            <person name="Buee M."/>
            <person name="Carver A."/>
            <person name="Chen C."/>
            <person name="Cichocki N."/>
            <person name="Clum A."/>
            <person name="Culley D."/>
            <person name="Crous P.W."/>
            <person name="Fauchery L."/>
            <person name="Girlanda M."/>
            <person name="Hayes R."/>
            <person name="Keri Z."/>
            <person name="LaButti K."/>
            <person name="Lipzen A."/>
            <person name="Lombard V."/>
            <person name="Magnuson J."/>
            <person name="Maillard F."/>
            <person name="Morin E."/>
            <person name="Murat C."/>
            <person name="Nolan M."/>
            <person name="Ohm R."/>
            <person name="Pangilinan J."/>
            <person name="Pereira M."/>
            <person name="Perotto S."/>
            <person name="Peter M."/>
            <person name="Riley R."/>
            <person name="Sitrit Y."/>
            <person name="Stielow B."/>
            <person name="Szollosi G."/>
            <person name="Zifcakova L."/>
            <person name="Stursova M."/>
            <person name="Spatafora J.W."/>
            <person name="Tedersoo L."/>
            <person name="Vaario L.-M."/>
            <person name="Yamada A."/>
            <person name="Yan M."/>
            <person name="Wang P."/>
            <person name="Xu J."/>
            <person name="Bruns T."/>
            <person name="Baldrian P."/>
            <person name="Vilgalys R."/>
            <person name="Henrissat B."/>
            <person name="Grigoriev I.V."/>
            <person name="Hibbett D."/>
            <person name="Nagy L.G."/>
            <person name="Martin F.M."/>
        </authorList>
    </citation>
    <scope>NUCLEOTIDE SEQUENCE</scope>
    <source>
        <strain evidence="2">BED1</strain>
    </source>
</reference>
<protein>
    <submittedName>
        <fullName evidence="2">Uncharacterized protein</fullName>
    </submittedName>
</protein>
<feature type="chain" id="PRO_5042064299" evidence="1">
    <location>
        <begin position="26"/>
        <end position="127"/>
    </location>
</feature>
<sequence>MISASRVISFIGLLALATSLPLSEREENTAWAPTINYPNKWTVWCVGASHHVYWDASNPPPQITNPHGSIYLVTNNMVDFDHPLAQGFLLTAGVATITVPSVPPGWYQVDLDGDSGDWSAPFQITNC</sequence>
<comment type="caution">
    <text evidence="2">The sequence shown here is derived from an EMBL/GenBank/DDBJ whole genome shotgun (WGS) entry which is preliminary data.</text>
</comment>
<dbReference type="Proteomes" id="UP001194468">
    <property type="component" value="Unassembled WGS sequence"/>
</dbReference>
<evidence type="ECO:0000313" key="2">
    <source>
        <dbReference type="EMBL" id="KAF8425740.1"/>
    </source>
</evidence>